<dbReference type="RefSeq" id="WP_111569322.1">
    <property type="nucleotide sequence ID" value="NZ_PIPK01000006.1"/>
</dbReference>
<proteinExistence type="predicted"/>
<evidence type="ECO:0000313" key="2">
    <source>
        <dbReference type="EMBL" id="RUO24558.1"/>
    </source>
</evidence>
<reference evidence="1 3" key="2">
    <citation type="submission" date="2018-06" db="EMBL/GenBank/DDBJ databases">
        <title>Genomic Encyclopedia of Type Strains, Phase III (KMG-III): the genomes of soil and plant-associated and newly described type strains.</title>
        <authorList>
            <person name="Whitman W."/>
        </authorList>
    </citation>
    <scope>NUCLEOTIDE SEQUENCE [LARGE SCALE GENOMIC DNA]</scope>
    <source>
        <strain evidence="1 3">CGMCC 1.15366</strain>
    </source>
</reference>
<gene>
    <name evidence="1" type="ORF">B0I24_10610</name>
    <name evidence="2" type="ORF">CWE07_07750</name>
</gene>
<dbReference type="Proteomes" id="UP000249203">
    <property type="component" value="Unassembled WGS sequence"/>
</dbReference>
<evidence type="ECO:0008006" key="5">
    <source>
        <dbReference type="Google" id="ProtNLM"/>
    </source>
</evidence>
<dbReference type="OrthoDB" id="1706687at2"/>
<evidence type="ECO:0000313" key="3">
    <source>
        <dbReference type="Proteomes" id="UP000249203"/>
    </source>
</evidence>
<protein>
    <recommendedName>
        <fullName evidence="5">DUF2383 domain-containing protein</fullName>
    </recommendedName>
</protein>
<sequence length="139" mass="16194">MELTHTINNQHMVKGLNRVMRLSWQNQGRCEQVLDKIQDRQLRQMLHELIKAHQQHIELLQDATRYLGGAPCQLSTGQLKMMPWPQHLAGFRIRRAERRLIDLCSQEIVFLTGGHEVTRQLNRVKDDITACLDMTSSEP</sequence>
<name>A0A327WVS8_9GAMM</name>
<dbReference type="Proteomes" id="UP000287865">
    <property type="component" value="Unassembled WGS sequence"/>
</dbReference>
<keyword evidence="4" id="KW-1185">Reference proteome</keyword>
<dbReference type="InterPro" id="IPR012347">
    <property type="entry name" value="Ferritin-like"/>
</dbReference>
<comment type="caution">
    <text evidence="1">The sequence shown here is derived from an EMBL/GenBank/DDBJ whole genome shotgun (WGS) entry which is preliminary data.</text>
</comment>
<evidence type="ECO:0000313" key="4">
    <source>
        <dbReference type="Proteomes" id="UP000287865"/>
    </source>
</evidence>
<evidence type="ECO:0000313" key="1">
    <source>
        <dbReference type="EMBL" id="RAJ96947.1"/>
    </source>
</evidence>
<dbReference type="Gene3D" id="1.20.1260.10">
    <property type="match status" value="1"/>
</dbReference>
<dbReference type="AlphaFoldDB" id="A0A327WVS8"/>
<dbReference type="EMBL" id="QLMD01000006">
    <property type="protein sequence ID" value="RAJ96947.1"/>
    <property type="molecule type" value="Genomic_DNA"/>
</dbReference>
<organism evidence="1 3">
    <name type="scientific">Aliidiomarina maris</name>
    <dbReference type="NCBI Taxonomy" id="531312"/>
    <lineage>
        <taxon>Bacteria</taxon>
        <taxon>Pseudomonadati</taxon>
        <taxon>Pseudomonadota</taxon>
        <taxon>Gammaproteobacteria</taxon>
        <taxon>Alteromonadales</taxon>
        <taxon>Idiomarinaceae</taxon>
        <taxon>Aliidiomarina</taxon>
    </lineage>
</organism>
<accession>A0A327WVS8</accession>
<reference evidence="2 4" key="1">
    <citation type="journal article" date="2018" name="Front. Microbiol.">
        <title>Genome-Based Analysis Reveals the Taxonomy and Diversity of the Family Idiomarinaceae.</title>
        <authorList>
            <person name="Liu Y."/>
            <person name="Lai Q."/>
            <person name="Shao Z."/>
        </authorList>
    </citation>
    <scope>NUCLEOTIDE SEQUENCE [LARGE SCALE GENOMIC DNA]</scope>
    <source>
        <strain evidence="2 4">CF12-14</strain>
    </source>
</reference>
<dbReference type="EMBL" id="PIPK01000006">
    <property type="protein sequence ID" value="RUO24558.1"/>
    <property type="molecule type" value="Genomic_DNA"/>
</dbReference>